<dbReference type="SUPFAM" id="SSF46626">
    <property type="entry name" value="Cytochrome c"/>
    <property type="match status" value="3"/>
</dbReference>
<dbReference type="Gene3D" id="1.10.760.10">
    <property type="entry name" value="Cytochrome c-like domain"/>
    <property type="match status" value="3"/>
</dbReference>
<feature type="domain" description="Cytochrome c" evidence="5">
    <location>
        <begin position="200"/>
        <end position="310"/>
    </location>
</feature>
<dbReference type="EMBL" id="JAVDWE010000001">
    <property type="protein sequence ID" value="MDR7092437.1"/>
    <property type="molecule type" value="Genomic_DNA"/>
</dbReference>
<reference evidence="6 7" key="1">
    <citation type="submission" date="2023-07" db="EMBL/GenBank/DDBJ databases">
        <title>Sorghum-associated microbial communities from plants grown in Nebraska, USA.</title>
        <authorList>
            <person name="Schachtman D."/>
        </authorList>
    </citation>
    <scope>NUCLEOTIDE SEQUENCE [LARGE SCALE GENOMIC DNA]</scope>
    <source>
        <strain evidence="6 7">BE240</strain>
    </source>
</reference>
<keyword evidence="1 4" id="KW-0349">Heme</keyword>
<dbReference type="Pfam" id="PF00034">
    <property type="entry name" value="Cytochrom_C"/>
    <property type="match status" value="1"/>
</dbReference>
<evidence type="ECO:0000313" key="6">
    <source>
        <dbReference type="EMBL" id="MDR7092437.1"/>
    </source>
</evidence>
<evidence type="ECO:0000313" key="7">
    <source>
        <dbReference type="Proteomes" id="UP001265550"/>
    </source>
</evidence>
<comment type="caution">
    <text evidence="6">The sequence shown here is derived from an EMBL/GenBank/DDBJ whole genome shotgun (WGS) entry which is preliminary data.</text>
</comment>
<evidence type="ECO:0000256" key="2">
    <source>
        <dbReference type="ARBA" id="ARBA00022723"/>
    </source>
</evidence>
<dbReference type="PROSITE" id="PS51007">
    <property type="entry name" value="CYTC"/>
    <property type="match status" value="3"/>
</dbReference>
<dbReference type="RefSeq" id="WP_204731455.1">
    <property type="nucleotide sequence ID" value="NZ_JAVDWE010000001.1"/>
</dbReference>
<evidence type="ECO:0000256" key="3">
    <source>
        <dbReference type="ARBA" id="ARBA00023004"/>
    </source>
</evidence>
<proteinExistence type="predicted"/>
<dbReference type="InterPro" id="IPR009056">
    <property type="entry name" value="Cyt_c-like_dom"/>
</dbReference>
<protein>
    <submittedName>
        <fullName evidence="6">Mono/diheme cytochrome c family protein</fullName>
    </submittedName>
</protein>
<dbReference type="PANTHER" id="PTHR35008:SF4">
    <property type="entry name" value="BLL4482 PROTEIN"/>
    <property type="match status" value="1"/>
</dbReference>
<evidence type="ECO:0000259" key="5">
    <source>
        <dbReference type="PROSITE" id="PS51007"/>
    </source>
</evidence>
<sequence>MRAAHLRSTGRKALLVLGGVLLAGAAVMAWLVWPAQPLVVRPADVASNPADPHTIERGRYLAVLGNCQACHTTRGGTPFAGGLGVVTPFGTVYGSNLTPSENGLGDWSADDFWRALHHGQGRDGRWLNPAFPYSNTTRLSREDSDALFAFFLSLPPVDTPVPAHDMRWPYNTQFALKAWRTLYFRAQDAAPPAAATTSTATLERGAYLVNGLGHCSACHVPRDALGGQGNLLGLSGGLIPMQRWYAPSLLDPAEAGLQHWSVDEIVALFRDGRARDALVSGPMAEVVQHSTQHWAPQDLQAMAIYLRQLPSETVTQRLRHEPADSRVLAAGGQRYEQHCAQCHGARGEGVSSQGAVAYPPLAGNRTVTMASPANLAQIVLNGGFGPSTQAHPRPFGMPPFVLQFNDQELAELLTYVRTQWGNQAPPVSALDVQQLRRPLGH</sequence>
<keyword evidence="7" id="KW-1185">Reference proteome</keyword>
<name>A0ABU1V4X7_9BURK</name>
<dbReference type="InterPro" id="IPR051459">
    <property type="entry name" value="Cytochrome_c-type_DH"/>
</dbReference>
<gene>
    <name evidence="6" type="ORF">J2X09_000160</name>
</gene>
<accession>A0ABU1V4X7</accession>
<keyword evidence="3 4" id="KW-0408">Iron</keyword>
<dbReference type="PIRSF" id="PIRSF000018">
    <property type="entry name" value="Mb_ADH_cyt_c"/>
    <property type="match status" value="1"/>
</dbReference>
<feature type="domain" description="Cytochrome c" evidence="5">
    <location>
        <begin position="53"/>
        <end position="155"/>
    </location>
</feature>
<dbReference type="InterPro" id="IPR036909">
    <property type="entry name" value="Cyt_c-like_dom_sf"/>
</dbReference>
<dbReference type="Proteomes" id="UP001265550">
    <property type="component" value="Unassembled WGS sequence"/>
</dbReference>
<evidence type="ECO:0000256" key="1">
    <source>
        <dbReference type="ARBA" id="ARBA00022617"/>
    </source>
</evidence>
<keyword evidence="2 4" id="KW-0479">Metal-binding</keyword>
<dbReference type="InterPro" id="IPR014353">
    <property type="entry name" value="Membr-bd_ADH_cyt_c"/>
</dbReference>
<dbReference type="PANTHER" id="PTHR35008">
    <property type="entry name" value="BLL4482 PROTEIN-RELATED"/>
    <property type="match status" value="1"/>
</dbReference>
<organism evidence="6 7">
    <name type="scientific">Hydrogenophaga laconesensis</name>
    <dbReference type="NCBI Taxonomy" id="1805971"/>
    <lineage>
        <taxon>Bacteria</taxon>
        <taxon>Pseudomonadati</taxon>
        <taxon>Pseudomonadota</taxon>
        <taxon>Betaproteobacteria</taxon>
        <taxon>Burkholderiales</taxon>
        <taxon>Comamonadaceae</taxon>
        <taxon>Hydrogenophaga</taxon>
    </lineage>
</organism>
<feature type="domain" description="Cytochrome c" evidence="5">
    <location>
        <begin position="326"/>
        <end position="420"/>
    </location>
</feature>
<evidence type="ECO:0000256" key="4">
    <source>
        <dbReference type="PROSITE-ProRule" id="PRU00433"/>
    </source>
</evidence>